<evidence type="ECO:0000313" key="1">
    <source>
        <dbReference type="EMBL" id="KAI3787811.1"/>
    </source>
</evidence>
<protein>
    <submittedName>
        <fullName evidence="1">Uncharacterized protein</fullName>
    </submittedName>
</protein>
<reference evidence="2" key="1">
    <citation type="journal article" date="2022" name="Mol. Ecol. Resour.">
        <title>The genomes of chicory, endive, great burdock and yacon provide insights into Asteraceae palaeo-polyploidization history and plant inulin production.</title>
        <authorList>
            <person name="Fan W."/>
            <person name="Wang S."/>
            <person name="Wang H."/>
            <person name="Wang A."/>
            <person name="Jiang F."/>
            <person name="Liu H."/>
            <person name="Zhao H."/>
            <person name="Xu D."/>
            <person name="Zhang Y."/>
        </authorList>
    </citation>
    <scope>NUCLEOTIDE SEQUENCE [LARGE SCALE GENOMIC DNA]</scope>
    <source>
        <strain evidence="2">cv. Punajuju</strain>
    </source>
</reference>
<name>A0ACB9GXQ1_CICIN</name>
<sequence>MEGGDFVNVILVSGDLGVGRTFSEKDNVVSMARIATLNFQNTNLKFPGGVAKNRYYTGIVEKRIDLEEKFNKPAKKQ</sequence>
<gene>
    <name evidence="1" type="ORF">L2E82_00256</name>
</gene>
<comment type="caution">
    <text evidence="1">The sequence shown here is derived from an EMBL/GenBank/DDBJ whole genome shotgun (WGS) entry which is preliminary data.</text>
</comment>
<accession>A0ACB9GXQ1</accession>
<keyword evidence="2" id="KW-1185">Reference proteome</keyword>
<reference evidence="1 2" key="2">
    <citation type="journal article" date="2022" name="Mol. Ecol. Resour.">
        <title>The genomes of chicory, endive, great burdock and yacon provide insights into Asteraceae paleo-polyploidization history and plant inulin production.</title>
        <authorList>
            <person name="Fan W."/>
            <person name="Wang S."/>
            <person name="Wang H."/>
            <person name="Wang A."/>
            <person name="Jiang F."/>
            <person name="Liu H."/>
            <person name="Zhao H."/>
            <person name="Xu D."/>
            <person name="Zhang Y."/>
        </authorList>
    </citation>
    <scope>NUCLEOTIDE SEQUENCE [LARGE SCALE GENOMIC DNA]</scope>
    <source>
        <strain evidence="2">cv. Punajuju</strain>
        <tissue evidence="1">Leaves</tissue>
    </source>
</reference>
<dbReference type="EMBL" id="CM042009">
    <property type="protein sequence ID" value="KAI3787811.1"/>
    <property type="molecule type" value="Genomic_DNA"/>
</dbReference>
<organism evidence="1 2">
    <name type="scientific">Cichorium intybus</name>
    <name type="common">Chicory</name>
    <dbReference type="NCBI Taxonomy" id="13427"/>
    <lineage>
        <taxon>Eukaryota</taxon>
        <taxon>Viridiplantae</taxon>
        <taxon>Streptophyta</taxon>
        <taxon>Embryophyta</taxon>
        <taxon>Tracheophyta</taxon>
        <taxon>Spermatophyta</taxon>
        <taxon>Magnoliopsida</taxon>
        <taxon>eudicotyledons</taxon>
        <taxon>Gunneridae</taxon>
        <taxon>Pentapetalae</taxon>
        <taxon>asterids</taxon>
        <taxon>campanulids</taxon>
        <taxon>Asterales</taxon>
        <taxon>Asteraceae</taxon>
        <taxon>Cichorioideae</taxon>
        <taxon>Cichorieae</taxon>
        <taxon>Cichoriinae</taxon>
        <taxon>Cichorium</taxon>
    </lineage>
</organism>
<evidence type="ECO:0000313" key="2">
    <source>
        <dbReference type="Proteomes" id="UP001055811"/>
    </source>
</evidence>
<dbReference type="Proteomes" id="UP001055811">
    <property type="component" value="Linkage Group LG01"/>
</dbReference>
<proteinExistence type="predicted"/>